<evidence type="ECO:0000313" key="2">
    <source>
        <dbReference type="EMBL" id="PBK96415.1"/>
    </source>
</evidence>
<keyword evidence="3" id="KW-1185">Reference proteome</keyword>
<proteinExistence type="predicted"/>
<evidence type="ECO:0008006" key="4">
    <source>
        <dbReference type="Google" id="ProtNLM"/>
    </source>
</evidence>
<name>A0A2H3DMH0_ARMGA</name>
<sequence>MKMMGPFRQIRVFTALGLGRFLGLLCRSVGDSSRGGGWNRLRCLKSSTLLVGHFPFSLDLHTCIA</sequence>
<dbReference type="AlphaFoldDB" id="A0A2H3DMH0"/>
<feature type="signal peptide" evidence="1">
    <location>
        <begin position="1"/>
        <end position="30"/>
    </location>
</feature>
<evidence type="ECO:0000313" key="3">
    <source>
        <dbReference type="Proteomes" id="UP000217790"/>
    </source>
</evidence>
<organism evidence="2 3">
    <name type="scientific">Armillaria gallica</name>
    <name type="common">Bulbous honey fungus</name>
    <name type="synonym">Armillaria bulbosa</name>
    <dbReference type="NCBI Taxonomy" id="47427"/>
    <lineage>
        <taxon>Eukaryota</taxon>
        <taxon>Fungi</taxon>
        <taxon>Dikarya</taxon>
        <taxon>Basidiomycota</taxon>
        <taxon>Agaricomycotina</taxon>
        <taxon>Agaricomycetes</taxon>
        <taxon>Agaricomycetidae</taxon>
        <taxon>Agaricales</taxon>
        <taxon>Marasmiineae</taxon>
        <taxon>Physalacriaceae</taxon>
        <taxon>Armillaria</taxon>
    </lineage>
</organism>
<accession>A0A2H3DMH0</accession>
<evidence type="ECO:0000256" key="1">
    <source>
        <dbReference type="SAM" id="SignalP"/>
    </source>
</evidence>
<feature type="chain" id="PRO_5013789731" description="Secreted protein" evidence="1">
    <location>
        <begin position="31"/>
        <end position="65"/>
    </location>
</feature>
<gene>
    <name evidence="2" type="ORF">ARMGADRAFT_696032</name>
</gene>
<keyword evidence="1" id="KW-0732">Signal</keyword>
<reference evidence="3" key="1">
    <citation type="journal article" date="2017" name="Nat. Ecol. Evol.">
        <title>Genome expansion and lineage-specific genetic innovations in the forest pathogenic fungi Armillaria.</title>
        <authorList>
            <person name="Sipos G."/>
            <person name="Prasanna A.N."/>
            <person name="Walter M.C."/>
            <person name="O'Connor E."/>
            <person name="Balint B."/>
            <person name="Krizsan K."/>
            <person name="Kiss B."/>
            <person name="Hess J."/>
            <person name="Varga T."/>
            <person name="Slot J."/>
            <person name="Riley R."/>
            <person name="Boka B."/>
            <person name="Rigling D."/>
            <person name="Barry K."/>
            <person name="Lee J."/>
            <person name="Mihaltcheva S."/>
            <person name="LaButti K."/>
            <person name="Lipzen A."/>
            <person name="Waldron R."/>
            <person name="Moloney N.M."/>
            <person name="Sperisen C."/>
            <person name="Kredics L."/>
            <person name="Vagvoelgyi C."/>
            <person name="Patrignani A."/>
            <person name="Fitzpatrick D."/>
            <person name="Nagy I."/>
            <person name="Doyle S."/>
            <person name="Anderson J.B."/>
            <person name="Grigoriev I.V."/>
            <person name="Gueldener U."/>
            <person name="Muensterkoetter M."/>
            <person name="Nagy L.G."/>
        </authorList>
    </citation>
    <scope>NUCLEOTIDE SEQUENCE [LARGE SCALE GENOMIC DNA]</scope>
    <source>
        <strain evidence="3">Ar21-2</strain>
    </source>
</reference>
<dbReference type="EMBL" id="KZ293650">
    <property type="protein sequence ID" value="PBK96415.1"/>
    <property type="molecule type" value="Genomic_DNA"/>
</dbReference>
<dbReference type="Proteomes" id="UP000217790">
    <property type="component" value="Unassembled WGS sequence"/>
</dbReference>
<protein>
    <recommendedName>
        <fullName evidence="4">Secreted protein</fullName>
    </recommendedName>
</protein>
<dbReference type="InParanoid" id="A0A2H3DMH0"/>